<proteinExistence type="predicted"/>
<dbReference type="GeneID" id="40330518"/>
<name>A0A3R7N8G8_TRYRA</name>
<dbReference type="AlphaFoldDB" id="A0A3R7N8G8"/>
<dbReference type="OMA" id="ATESTCC"/>
<gene>
    <name evidence="2" type="ORF">TraAM80_06585</name>
</gene>
<protein>
    <submittedName>
        <fullName evidence="2">Uncharacterized protein</fullName>
    </submittedName>
</protein>
<evidence type="ECO:0000313" key="3">
    <source>
        <dbReference type="Proteomes" id="UP000283634"/>
    </source>
</evidence>
<feature type="compositionally biased region" description="Basic and acidic residues" evidence="1">
    <location>
        <begin position="459"/>
        <end position="477"/>
    </location>
</feature>
<reference evidence="2 3" key="1">
    <citation type="journal article" date="2018" name="BMC Genomics">
        <title>Genomic comparison of Trypanosoma conorhini and Trypanosoma rangeli to Trypanosoma cruzi strains of high and low virulence.</title>
        <authorList>
            <person name="Bradwell K.R."/>
            <person name="Koparde V.N."/>
            <person name="Matveyev A.V."/>
            <person name="Serrano M.G."/>
            <person name="Alves J.M."/>
            <person name="Parikh H."/>
            <person name="Huang B."/>
            <person name="Lee V."/>
            <person name="Espinosa-Alvarez O."/>
            <person name="Ortiz P.A."/>
            <person name="Costa-Martins A.G."/>
            <person name="Teixeira M.M."/>
            <person name="Buck G.A."/>
        </authorList>
    </citation>
    <scope>NUCLEOTIDE SEQUENCE [LARGE SCALE GENOMIC DNA]</scope>
    <source>
        <strain evidence="2 3">AM80</strain>
    </source>
</reference>
<dbReference type="VEuPathDB" id="TriTrypDB:TRSC58_02987"/>
<organism evidence="2 3">
    <name type="scientific">Trypanosoma rangeli</name>
    <dbReference type="NCBI Taxonomy" id="5698"/>
    <lineage>
        <taxon>Eukaryota</taxon>
        <taxon>Discoba</taxon>
        <taxon>Euglenozoa</taxon>
        <taxon>Kinetoplastea</taxon>
        <taxon>Metakinetoplastina</taxon>
        <taxon>Trypanosomatida</taxon>
        <taxon>Trypanosomatidae</taxon>
        <taxon>Trypanosoma</taxon>
        <taxon>Herpetosoma</taxon>
    </lineage>
</organism>
<evidence type="ECO:0000256" key="1">
    <source>
        <dbReference type="SAM" id="MobiDB-lite"/>
    </source>
</evidence>
<dbReference type="RefSeq" id="XP_029236729.1">
    <property type="nucleotide sequence ID" value="XM_029383425.1"/>
</dbReference>
<comment type="caution">
    <text evidence="2">The sequence shown here is derived from an EMBL/GenBank/DDBJ whole genome shotgun (WGS) entry which is preliminary data.</text>
</comment>
<feature type="compositionally biased region" description="Basic and acidic residues" evidence="1">
    <location>
        <begin position="341"/>
        <end position="358"/>
    </location>
</feature>
<accession>A0A3R7N8G8</accession>
<feature type="region of interest" description="Disordered" evidence="1">
    <location>
        <begin position="190"/>
        <end position="212"/>
    </location>
</feature>
<feature type="region of interest" description="Disordered" evidence="1">
    <location>
        <begin position="311"/>
        <end position="363"/>
    </location>
</feature>
<feature type="region of interest" description="Disordered" evidence="1">
    <location>
        <begin position="453"/>
        <end position="488"/>
    </location>
</feature>
<evidence type="ECO:0000313" key="2">
    <source>
        <dbReference type="EMBL" id="RNF02125.1"/>
    </source>
</evidence>
<sequence>MPLLSGDSYDLSARALDGRGHAQLYSTRPAHHSDAWVQPAVALRHVAEGFLNLEQQMKMWQRQLHCRLNNIERRVGRCESALLPSKRLAPRAAVVEAQTHTYSDVQDGAENEFKRLYFTLTDLRETVAECSRSRASCLVPDTRWGGGLQEVASTPKHDAGDNGEVSAEGGEMFAFHCGADHICPTKGMSPTADTTAVDSGESAGLTPDAADSSPAHMAFAAAATADVGSGGSEWRHRERTQRCAASSCSYESHAPSSFQPMPSFSTMTPNTRQACSATESTCCRDWLPFVREPCRQDEAVACGGKAADTPEFRMRSTSTTTTTTPSRDGAVTASPSARASFAERRLFDSPEGSRRGERGAPSVSSKLTSSAFLFAKGGRKAPSANVAAAGSLQSFTEPVFLSGSLDNEQKRSDALPFLRLGDNVGVVSTASVGNIPAAPPLYVVPQHLCTSSGDSYEGASERDGVEEGEAERSEGSDRGVPSVPAPLTPREGSVWQKVVALAHAEQHYEQLCALQYPPHSMLSSGILEVSASTAIGI</sequence>
<dbReference type="EMBL" id="MKGL01000245">
    <property type="protein sequence ID" value="RNF02125.1"/>
    <property type="molecule type" value="Genomic_DNA"/>
</dbReference>
<dbReference type="Proteomes" id="UP000283634">
    <property type="component" value="Unassembled WGS sequence"/>
</dbReference>
<keyword evidence="3" id="KW-1185">Reference proteome</keyword>
<dbReference type="OrthoDB" id="249586at2759"/>